<evidence type="ECO:0000256" key="7">
    <source>
        <dbReference type="ARBA" id="ARBA00023186"/>
    </source>
</evidence>
<dbReference type="PANTHER" id="PTHR18849">
    <property type="entry name" value="LEUCINE RICH REPEAT PROTEIN"/>
    <property type="match status" value="1"/>
</dbReference>
<protein>
    <recommendedName>
        <fullName evidence="3">Tubulin-specific chaperone E</fullName>
    </recommendedName>
    <alternativeName>
        <fullName evidence="8">Tubulin-folding cofactor E</fullName>
    </alternativeName>
</protein>
<keyword evidence="7" id="KW-0143">Chaperone</keyword>
<keyword evidence="11" id="KW-1185">Reference proteome</keyword>
<gene>
    <name evidence="10" type="ORF">KUTeg_013456</name>
</gene>
<keyword evidence="4" id="KW-0963">Cytoplasm</keyword>
<dbReference type="InterPro" id="IPR032675">
    <property type="entry name" value="LRR_dom_sf"/>
</dbReference>
<keyword evidence="6" id="KW-0677">Repeat</keyword>
<dbReference type="PROSITE" id="PS51450">
    <property type="entry name" value="LRR"/>
    <property type="match status" value="2"/>
</dbReference>
<dbReference type="SUPFAM" id="SSF52058">
    <property type="entry name" value="L domain-like"/>
    <property type="match status" value="1"/>
</dbReference>
<dbReference type="Proteomes" id="UP001217089">
    <property type="component" value="Unassembled WGS sequence"/>
</dbReference>
<reference evidence="10 11" key="1">
    <citation type="submission" date="2022-12" db="EMBL/GenBank/DDBJ databases">
        <title>Chromosome-level genome of Tegillarca granosa.</title>
        <authorList>
            <person name="Kim J."/>
        </authorList>
    </citation>
    <scope>NUCLEOTIDE SEQUENCE [LARGE SCALE GENOMIC DNA]</scope>
    <source>
        <strain evidence="10">Teg-2019</strain>
        <tissue evidence="10">Adductor muscle</tissue>
    </source>
</reference>
<dbReference type="SUPFAM" id="SSF74924">
    <property type="entry name" value="Cap-Gly domain"/>
    <property type="match status" value="1"/>
</dbReference>
<evidence type="ECO:0000256" key="5">
    <source>
        <dbReference type="ARBA" id="ARBA00022614"/>
    </source>
</evidence>
<feature type="domain" description="CAP-Gly" evidence="9">
    <location>
        <begin position="33"/>
        <end position="77"/>
    </location>
</feature>
<evidence type="ECO:0000313" key="10">
    <source>
        <dbReference type="EMBL" id="KAJ8308582.1"/>
    </source>
</evidence>
<dbReference type="Gene3D" id="2.30.30.190">
    <property type="entry name" value="CAP Gly-rich-like domain"/>
    <property type="match status" value="1"/>
</dbReference>
<dbReference type="InterPro" id="IPR029071">
    <property type="entry name" value="Ubiquitin-like_domsf"/>
</dbReference>
<dbReference type="Gene3D" id="3.10.20.90">
    <property type="entry name" value="Phosphatidylinositol 3-kinase Catalytic Subunit, Chain A, domain 1"/>
    <property type="match status" value="1"/>
</dbReference>
<dbReference type="PANTHER" id="PTHR18849:SF0">
    <property type="entry name" value="CILIA- AND FLAGELLA-ASSOCIATED PROTEIN 410-RELATED"/>
    <property type="match status" value="1"/>
</dbReference>
<dbReference type="CDD" id="cd17044">
    <property type="entry name" value="Ubl_TBCE"/>
    <property type="match status" value="1"/>
</dbReference>
<evidence type="ECO:0000256" key="3">
    <source>
        <dbReference type="ARBA" id="ARBA00015004"/>
    </source>
</evidence>
<evidence type="ECO:0000256" key="6">
    <source>
        <dbReference type="ARBA" id="ARBA00022737"/>
    </source>
</evidence>
<dbReference type="InterPro" id="IPR036859">
    <property type="entry name" value="CAP-Gly_dom_sf"/>
</dbReference>
<dbReference type="InterPro" id="IPR044079">
    <property type="entry name" value="Ubl_TBCE"/>
</dbReference>
<dbReference type="InterPro" id="IPR000938">
    <property type="entry name" value="CAP-Gly_domain"/>
</dbReference>
<evidence type="ECO:0000256" key="2">
    <source>
        <dbReference type="ARBA" id="ARBA00006286"/>
    </source>
</evidence>
<dbReference type="Pfam" id="PF01302">
    <property type="entry name" value="CAP_GLY"/>
    <property type="match status" value="1"/>
</dbReference>
<name>A0ABQ9EX65_TEGGR</name>
<dbReference type="SUPFAM" id="SSF54236">
    <property type="entry name" value="Ubiquitin-like"/>
    <property type="match status" value="1"/>
</dbReference>
<accession>A0ABQ9EX65</accession>
<evidence type="ECO:0000313" key="11">
    <source>
        <dbReference type="Proteomes" id="UP001217089"/>
    </source>
</evidence>
<dbReference type="PROSITE" id="PS50245">
    <property type="entry name" value="CAP_GLY_2"/>
    <property type="match status" value="1"/>
</dbReference>
<comment type="similarity">
    <text evidence="2">Belongs to the TBCE family.</text>
</comment>
<comment type="subcellular location">
    <subcellularLocation>
        <location evidence="1">Cytoplasm</location>
    </subcellularLocation>
</comment>
<dbReference type="Gene3D" id="3.80.10.10">
    <property type="entry name" value="Ribonuclease Inhibitor"/>
    <property type="match status" value="2"/>
</dbReference>
<dbReference type="SMART" id="SM01052">
    <property type="entry name" value="CAP_GLY"/>
    <property type="match status" value="1"/>
</dbReference>
<proteinExistence type="inferred from homology"/>
<keyword evidence="5" id="KW-0433">Leucine-rich repeat</keyword>
<evidence type="ECO:0000259" key="9">
    <source>
        <dbReference type="PROSITE" id="PS50245"/>
    </source>
</evidence>
<dbReference type="PROSITE" id="PS00845">
    <property type="entry name" value="CAP_GLY_1"/>
    <property type="match status" value="1"/>
</dbReference>
<comment type="caution">
    <text evidence="10">The sequence shown here is derived from an EMBL/GenBank/DDBJ whole genome shotgun (WGS) entry which is preliminary data.</text>
</comment>
<evidence type="ECO:0000256" key="8">
    <source>
        <dbReference type="ARBA" id="ARBA00030180"/>
    </source>
</evidence>
<evidence type="ECO:0000256" key="4">
    <source>
        <dbReference type="ARBA" id="ARBA00022490"/>
    </source>
</evidence>
<organism evidence="10 11">
    <name type="scientific">Tegillarca granosa</name>
    <name type="common">Malaysian cockle</name>
    <name type="synonym">Anadara granosa</name>
    <dbReference type="NCBI Taxonomy" id="220873"/>
    <lineage>
        <taxon>Eukaryota</taxon>
        <taxon>Metazoa</taxon>
        <taxon>Spiralia</taxon>
        <taxon>Lophotrochozoa</taxon>
        <taxon>Mollusca</taxon>
        <taxon>Bivalvia</taxon>
        <taxon>Autobranchia</taxon>
        <taxon>Pteriomorphia</taxon>
        <taxon>Arcoida</taxon>
        <taxon>Arcoidea</taxon>
        <taxon>Arcidae</taxon>
        <taxon>Tegillarca</taxon>
    </lineage>
</organism>
<dbReference type="EMBL" id="JARBDR010000657">
    <property type="protein sequence ID" value="KAJ8308582.1"/>
    <property type="molecule type" value="Genomic_DNA"/>
</dbReference>
<evidence type="ECO:0000256" key="1">
    <source>
        <dbReference type="ARBA" id="ARBA00004496"/>
    </source>
</evidence>
<dbReference type="InterPro" id="IPR001611">
    <property type="entry name" value="Leu-rich_rpt"/>
</dbReference>
<sequence length="477" mass="54422">MTDEGLIRDDQSVIQVDDRIQSDGYFGTVRYIGVVPPTKGSWVGLEWDDPSRGKHDGTHEGKKYFQTKHPTGGSFVRPRKVEGGVSCFTALKSRYGKIDDANAGVDTEKLYVVDSNMKQTVVEMVGAKKVNEKQSKLDELKEVVLREMMVYGIGPHGPDLKIAAPNIQDLDISRCLLPSWESISRISDCIPNLRNLNVSENKLKCPDNPEEFVLQCSKMFPSLEQLHVCFNCINELVEPNGQLSNLQLLNLESNSINSWSQVIKLGHLPQLETLILNSIGIDDVFFPDAKYNENTKLFQNLKSLSVNSNKITEWKSINEMNKLQHLEKLKIKNNPIMQSFTVETVRQLFIAKISSLKECNGTKLLREERRMAEFDYLKRFGPMWLMSGGNQDPSKNNPSEDFMCQHPRFQELIKTTMTVQKLKTLVQRLYKLEGVYSIDLYYESAKMKGPEIEMENDLRDLSFYSVESGDTIQVKWS</sequence>